<dbReference type="AlphaFoldDB" id="A0A7D6C725"/>
<feature type="signal peptide" evidence="1">
    <location>
        <begin position="1"/>
        <end position="23"/>
    </location>
</feature>
<protein>
    <recommendedName>
        <fullName evidence="2">GerMN domain-containing protein</fullName>
    </recommendedName>
</protein>
<dbReference type="Pfam" id="PF25976">
    <property type="entry name" value="LpqB_N"/>
    <property type="match status" value="1"/>
</dbReference>
<name>A0A7D6C725_9ACTN</name>
<dbReference type="Pfam" id="PF10647">
    <property type="entry name" value="Gmad1"/>
    <property type="match status" value="1"/>
</dbReference>
<reference evidence="3" key="1">
    <citation type="submission" date="2020-08" db="EMBL/GenBank/DDBJ databases">
        <title>A bifunctional nitrone conjugated secondary metabolite targeting the ribosome.</title>
        <authorList>
            <person name="Limbrick E.M."/>
            <person name="Graf M."/>
            <person name="Derewacz D.K."/>
            <person name="Nguyen F."/>
            <person name="Spraggins J.M."/>
            <person name="Wieland M."/>
            <person name="Ynigez-Gutierrez A.E."/>
            <person name="Reisman B.J."/>
            <person name="Zinshteyn B."/>
            <person name="McCulloch K."/>
            <person name="Iverson T.M."/>
            <person name="Green R."/>
            <person name="Wilson D.N."/>
            <person name="Bachmann B.O."/>
        </authorList>
    </citation>
    <scope>NUCLEOTIDE SEQUENCE</scope>
    <source>
        <strain evidence="3">Africana</strain>
    </source>
</reference>
<feature type="domain" description="GerMN" evidence="2">
    <location>
        <begin position="223"/>
        <end position="308"/>
    </location>
</feature>
<dbReference type="PROSITE" id="PS51257">
    <property type="entry name" value="PROKAR_LIPOPROTEIN"/>
    <property type="match status" value="1"/>
</dbReference>
<dbReference type="InterPro" id="IPR059026">
    <property type="entry name" value="LpqB_N"/>
</dbReference>
<dbReference type="SUPFAM" id="SSF63829">
    <property type="entry name" value="Calcium-dependent phosphotriesterase"/>
    <property type="match status" value="1"/>
</dbReference>
<dbReference type="Pfam" id="PF10646">
    <property type="entry name" value="Germane"/>
    <property type="match status" value="1"/>
</dbReference>
<evidence type="ECO:0000313" key="3">
    <source>
        <dbReference type="EMBL" id="QLJ99566.1"/>
    </source>
</evidence>
<feature type="chain" id="PRO_5038928055" description="GerMN domain-containing protein" evidence="1">
    <location>
        <begin position="24"/>
        <end position="606"/>
    </location>
</feature>
<accession>A0A7D6C725</accession>
<gene>
    <name evidence="3" type="ORF">HZU44_05435</name>
</gene>
<evidence type="ECO:0000259" key="2">
    <source>
        <dbReference type="SMART" id="SM00909"/>
    </source>
</evidence>
<evidence type="ECO:0000256" key="1">
    <source>
        <dbReference type="SAM" id="SignalP"/>
    </source>
</evidence>
<dbReference type="SMART" id="SM00909">
    <property type="entry name" value="Germane"/>
    <property type="match status" value="1"/>
</dbReference>
<organism evidence="3">
    <name type="scientific">Micromonospora carbonacea</name>
    <dbReference type="NCBI Taxonomy" id="47853"/>
    <lineage>
        <taxon>Bacteria</taxon>
        <taxon>Bacillati</taxon>
        <taxon>Actinomycetota</taxon>
        <taxon>Actinomycetes</taxon>
        <taxon>Micromonosporales</taxon>
        <taxon>Micromonosporaceae</taxon>
        <taxon>Micromonospora</taxon>
    </lineage>
</organism>
<keyword evidence="1" id="KW-0732">Signal</keyword>
<dbReference type="InterPro" id="IPR018910">
    <property type="entry name" value="LpqB_C"/>
</dbReference>
<dbReference type="EMBL" id="CP058905">
    <property type="protein sequence ID" value="QLJ99566.1"/>
    <property type="molecule type" value="Genomic_DNA"/>
</dbReference>
<proteinExistence type="predicted"/>
<dbReference type="InterPro" id="IPR019606">
    <property type="entry name" value="GerMN"/>
</dbReference>
<sequence>MRRQGRFAGLLAGALLLTGAAGCGIPERSDVKVDGQVAAAKSGSSSFRRDEPPNRLASGTDRAAFVTNFLSAAAGEADRAYYRVKQFVAPEGRSRIQEKQQPSEVTLTVVRLREAPVITDSTDGTRVTLRVQQIGLLRADGTLMPPVATETEYRFELRAAAQEDKPDTGWYVADPPPNVLLLSDQALRQYYQTHIVYFWNTSRTQLVPDQRYLPLAVPDERRVTEVVKWLTAGPSEWLGPGTSRLPDGTRLINNATGADGRWEVNLDMPVDADDRRVEDFVDQLAWSLPELDGQLELRIHNQTRVTVPDLRQRRRARLAYPLSANPQRFCVYDGAVHPLDFGGGEAFGVAPVTEAVNKGVVSAGFSRSHDGIRAALVTAGADKRQRLVVGVGAAPVSIVQRGTRTFAAMGRPVWLRSPAPDRPQGLVVADGTLYRFDSGAQLRAVPLTAEGKVTAVAASLDGHRIAVIVGGALYVAAVNLNGGVVTVGPARRLVTSLTDLSAVDWAGENTLHLAGSAGRPAIYDISVDGALETPLRRDVGARVTHLSSYPLNAVAPFPNGNLMYEANGVAYRNSPFDTIKRDEVRDVTPPLAGVQAGNPTAPFFLY</sequence>